<dbReference type="AlphaFoldDB" id="T0QMS5"/>
<dbReference type="GeneID" id="19948089"/>
<evidence type="ECO:0000313" key="2">
    <source>
        <dbReference type="Proteomes" id="UP000030762"/>
    </source>
</evidence>
<dbReference type="InParanoid" id="T0QMS5"/>
<name>T0QMS5_SAPDV</name>
<dbReference type="EMBL" id="JH767152">
    <property type="protein sequence ID" value="EQC35130.1"/>
    <property type="molecule type" value="Genomic_DNA"/>
</dbReference>
<evidence type="ECO:0000313" key="1">
    <source>
        <dbReference type="EMBL" id="EQC35130.1"/>
    </source>
</evidence>
<dbReference type="OrthoDB" id="60307at2759"/>
<gene>
    <name evidence="1" type="ORF">SDRG_07362</name>
</gene>
<proteinExistence type="predicted"/>
<accession>T0QMS5</accession>
<dbReference type="OMA" id="FAWTFEA"/>
<dbReference type="VEuPathDB" id="FungiDB:SDRG_07362"/>
<dbReference type="Proteomes" id="UP000030762">
    <property type="component" value="Unassembled WGS sequence"/>
</dbReference>
<evidence type="ECO:0008006" key="3">
    <source>
        <dbReference type="Google" id="ProtNLM"/>
    </source>
</evidence>
<reference evidence="1 2" key="1">
    <citation type="submission" date="2012-04" db="EMBL/GenBank/DDBJ databases">
        <title>The Genome Sequence of Saprolegnia declina VS20.</title>
        <authorList>
            <consortium name="The Broad Institute Genome Sequencing Platform"/>
            <person name="Russ C."/>
            <person name="Nusbaum C."/>
            <person name="Tyler B."/>
            <person name="van West P."/>
            <person name="Dieguez-Uribeondo J."/>
            <person name="de Bruijn I."/>
            <person name="Tripathy S."/>
            <person name="Jiang R."/>
            <person name="Young S.K."/>
            <person name="Zeng Q."/>
            <person name="Gargeya S."/>
            <person name="Fitzgerald M."/>
            <person name="Haas B."/>
            <person name="Abouelleil A."/>
            <person name="Alvarado L."/>
            <person name="Arachchi H.M."/>
            <person name="Berlin A."/>
            <person name="Chapman S.B."/>
            <person name="Goldberg J."/>
            <person name="Griggs A."/>
            <person name="Gujja S."/>
            <person name="Hansen M."/>
            <person name="Howarth C."/>
            <person name="Imamovic A."/>
            <person name="Larimer J."/>
            <person name="McCowen C."/>
            <person name="Montmayeur A."/>
            <person name="Murphy C."/>
            <person name="Neiman D."/>
            <person name="Pearson M."/>
            <person name="Priest M."/>
            <person name="Roberts A."/>
            <person name="Saif S."/>
            <person name="Shea T."/>
            <person name="Sisk P."/>
            <person name="Sykes S."/>
            <person name="Wortman J."/>
            <person name="Nusbaum C."/>
            <person name="Birren B."/>
        </authorList>
    </citation>
    <scope>NUCLEOTIDE SEQUENCE [LARGE SCALE GENOMIC DNA]</scope>
    <source>
        <strain evidence="1 2">VS20</strain>
    </source>
</reference>
<protein>
    <recommendedName>
        <fullName evidence="3">Tim44-like domain-containing protein</fullName>
    </recommendedName>
</protein>
<dbReference type="RefSeq" id="XP_008611414.1">
    <property type="nucleotide sequence ID" value="XM_008613192.1"/>
</dbReference>
<keyword evidence="2" id="KW-1185">Reference proteome</keyword>
<organism evidence="1 2">
    <name type="scientific">Saprolegnia diclina (strain VS20)</name>
    <dbReference type="NCBI Taxonomy" id="1156394"/>
    <lineage>
        <taxon>Eukaryota</taxon>
        <taxon>Sar</taxon>
        <taxon>Stramenopiles</taxon>
        <taxon>Oomycota</taxon>
        <taxon>Saprolegniomycetes</taxon>
        <taxon>Saprolegniales</taxon>
        <taxon>Saprolegniaceae</taxon>
        <taxon>Saprolegnia</taxon>
    </lineage>
</organism>
<sequence>MLRRAVVVASRVGPRSAAPGRPWSRAPIMARAFSLDAIAAKTTKDLDRFRAWDNADVFSPKLWFLTKFNMFTVLHTAFPASTSAYDIPDFLAGAKDAMHTVLSTLYSRAFFEAVTTPTKTTAPTDELAFLHTIMSPECVQIFIDGFTALRANGATGFELTHLEIKGAHLDAVDLADDAKSVRLHVLFYTEEHILTTGVVNGEELSEPSVRDDQCTWVFESSLQEPLKWTIVGI</sequence>